<reference evidence="2 3" key="1">
    <citation type="journal article" date="2019" name="Sci. Rep.">
        <title>Orb-weaving spider Araneus ventricosus genome elucidates the spidroin gene catalogue.</title>
        <authorList>
            <person name="Kono N."/>
            <person name="Nakamura H."/>
            <person name="Ohtoshi R."/>
            <person name="Moran D.A.P."/>
            <person name="Shinohara A."/>
            <person name="Yoshida Y."/>
            <person name="Fujiwara M."/>
            <person name="Mori M."/>
            <person name="Tomita M."/>
            <person name="Arakawa K."/>
        </authorList>
    </citation>
    <scope>NUCLEOTIDE SEQUENCE [LARGE SCALE GENOMIC DNA]</scope>
</reference>
<name>A0A4Y2B668_ARAVE</name>
<proteinExistence type="predicted"/>
<dbReference type="OrthoDB" id="8117402at2759"/>
<evidence type="ECO:0000256" key="1">
    <source>
        <dbReference type="SAM" id="MobiDB-lite"/>
    </source>
</evidence>
<feature type="region of interest" description="Disordered" evidence="1">
    <location>
        <begin position="72"/>
        <end position="135"/>
    </location>
</feature>
<feature type="region of interest" description="Disordered" evidence="1">
    <location>
        <begin position="1"/>
        <end position="20"/>
    </location>
</feature>
<keyword evidence="3" id="KW-1185">Reference proteome</keyword>
<dbReference type="EMBL" id="BGPR01000050">
    <property type="protein sequence ID" value="GBL86796.1"/>
    <property type="molecule type" value="Genomic_DNA"/>
</dbReference>
<accession>A0A4Y2B668</accession>
<gene>
    <name evidence="2" type="ORF">AVEN_96033_1</name>
</gene>
<dbReference type="AlphaFoldDB" id="A0A4Y2B668"/>
<evidence type="ECO:0000313" key="2">
    <source>
        <dbReference type="EMBL" id="GBL86796.1"/>
    </source>
</evidence>
<protein>
    <submittedName>
        <fullName evidence="2">Uncharacterized protein</fullName>
    </submittedName>
</protein>
<organism evidence="2 3">
    <name type="scientific">Araneus ventricosus</name>
    <name type="common">Orbweaver spider</name>
    <name type="synonym">Epeira ventricosa</name>
    <dbReference type="NCBI Taxonomy" id="182803"/>
    <lineage>
        <taxon>Eukaryota</taxon>
        <taxon>Metazoa</taxon>
        <taxon>Ecdysozoa</taxon>
        <taxon>Arthropoda</taxon>
        <taxon>Chelicerata</taxon>
        <taxon>Arachnida</taxon>
        <taxon>Araneae</taxon>
        <taxon>Araneomorphae</taxon>
        <taxon>Entelegynae</taxon>
        <taxon>Araneoidea</taxon>
        <taxon>Araneidae</taxon>
        <taxon>Araneus</taxon>
    </lineage>
</organism>
<sequence length="135" mass="15490">MTGSFADARRCGRPKTATDEGMSTQVLAAMARSSTKGTILLSAQKGIRQLREKQAEEQKSHIRELDRIYRADGRENESADEIEQRRSEDRLGTIARRNNMSAEETQQRHSDDRFRASARRNSMTTEETEERRSEN</sequence>
<feature type="compositionally biased region" description="Basic and acidic residues" evidence="1">
    <location>
        <begin position="72"/>
        <end position="91"/>
    </location>
</feature>
<comment type="caution">
    <text evidence="2">The sequence shown here is derived from an EMBL/GenBank/DDBJ whole genome shotgun (WGS) entry which is preliminary data.</text>
</comment>
<dbReference type="Proteomes" id="UP000499080">
    <property type="component" value="Unassembled WGS sequence"/>
</dbReference>
<feature type="compositionally biased region" description="Basic and acidic residues" evidence="1">
    <location>
        <begin position="105"/>
        <end position="115"/>
    </location>
</feature>
<evidence type="ECO:0000313" key="3">
    <source>
        <dbReference type="Proteomes" id="UP000499080"/>
    </source>
</evidence>